<dbReference type="HOGENOM" id="CLU_045820_1_0_10"/>
<dbReference type="STRING" id="926562.Oweho_0226"/>
<dbReference type="EMBL" id="CP003156">
    <property type="protein sequence ID" value="AEV31248.1"/>
    <property type="molecule type" value="Genomic_DNA"/>
</dbReference>
<sequence length="419" mass="45329">MTNNVEDVDVLIVGGGSAGIAAAIGASRNGAKVILIEKSSQLGGKATQSVVGTICGAYYRSTNKTSKYVTNGFAKEFCEILKKASKTEPIAHYQHELHFLPYNPLSLSLIADDFLAEAKNTQCFLHATISDISIVNNKITTVEFINFKEKKIVRPKFVIDCTGESTVSKIAGIPTLKQDEYQASAVVFSLENVVPSEPVKLSLAILRAISKAITDKELPADLDKVSIVPGSIRDTHLMIKLALPTIVNDTAENKSEIERFARKAAASVADQLIKRVSNFANAHIGFVASEAGTRTGALSEGKYILQKEDVLNCAKFEDGIAKGAWPIELWESGKNAQLEFFPHDEHYEIPLRALESKTIGNLYFAGRIISATNNAIASARVIGICLSTGYAAGTAAGLQTQGYNPLEIIKLIRKEQVDR</sequence>
<dbReference type="AlphaFoldDB" id="G8R7D7"/>
<accession>G8R7D7</accession>
<dbReference type="PRINTS" id="PR00420">
    <property type="entry name" value="RNGMNOXGNASE"/>
</dbReference>
<dbReference type="KEGG" id="oho:Oweho_0226"/>
<dbReference type="GO" id="GO:0016491">
    <property type="term" value="F:oxidoreductase activity"/>
    <property type="evidence" value="ECO:0007669"/>
    <property type="project" value="UniProtKB-KW"/>
</dbReference>
<dbReference type="SUPFAM" id="SSF51905">
    <property type="entry name" value="FAD/NAD(P)-binding domain"/>
    <property type="match status" value="1"/>
</dbReference>
<gene>
    <name evidence="6" type="ordered locus">Oweho_0226</name>
</gene>
<dbReference type="Gene3D" id="3.50.50.60">
    <property type="entry name" value="FAD/NAD(P)-binding domain"/>
    <property type="match status" value="1"/>
</dbReference>
<evidence type="ECO:0000256" key="2">
    <source>
        <dbReference type="ARBA" id="ARBA00022723"/>
    </source>
</evidence>
<keyword evidence="5" id="KW-0411">Iron-sulfur</keyword>
<keyword evidence="3" id="KW-0560">Oxidoreductase</keyword>
<dbReference type="Pfam" id="PF12831">
    <property type="entry name" value="FAD_oxidored"/>
    <property type="match status" value="1"/>
</dbReference>
<evidence type="ECO:0000313" key="7">
    <source>
        <dbReference type="Proteomes" id="UP000005631"/>
    </source>
</evidence>
<evidence type="ECO:0000256" key="1">
    <source>
        <dbReference type="ARBA" id="ARBA00022485"/>
    </source>
</evidence>
<dbReference type="GO" id="GO:0051539">
    <property type="term" value="F:4 iron, 4 sulfur cluster binding"/>
    <property type="evidence" value="ECO:0007669"/>
    <property type="project" value="UniProtKB-KW"/>
</dbReference>
<evidence type="ECO:0000256" key="4">
    <source>
        <dbReference type="ARBA" id="ARBA00023004"/>
    </source>
</evidence>
<proteinExistence type="predicted"/>
<dbReference type="InterPro" id="IPR036188">
    <property type="entry name" value="FAD/NAD-bd_sf"/>
</dbReference>
<dbReference type="GO" id="GO:0046872">
    <property type="term" value="F:metal ion binding"/>
    <property type="evidence" value="ECO:0007669"/>
    <property type="project" value="UniProtKB-KW"/>
</dbReference>
<organism evidence="6 7">
    <name type="scientific">Owenweeksia hongkongensis (strain DSM 17368 / CIP 108786 / JCM 12287 / NRRL B-23963 / UST20020801)</name>
    <dbReference type="NCBI Taxonomy" id="926562"/>
    <lineage>
        <taxon>Bacteria</taxon>
        <taxon>Pseudomonadati</taxon>
        <taxon>Bacteroidota</taxon>
        <taxon>Flavobacteriia</taxon>
        <taxon>Flavobacteriales</taxon>
        <taxon>Owenweeksiaceae</taxon>
        <taxon>Owenweeksia</taxon>
    </lineage>
</organism>
<reference evidence="6 7" key="1">
    <citation type="journal article" date="2012" name="Stand. Genomic Sci.">
        <title>Genome sequence of the orange-pigmented seawater bacterium Owenweeksia hongkongensis type strain (UST20020801(T)).</title>
        <authorList>
            <person name="Riedel T."/>
            <person name="Held B."/>
            <person name="Nolan M."/>
            <person name="Lucas S."/>
            <person name="Lapidus A."/>
            <person name="Tice H."/>
            <person name="Del Rio T.G."/>
            <person name="Cheng J.F."/>
            <person name="Han C."/>
            <person name="Tapia R."/>
            <person name="Goodwin L.A."/>
            <person name="Pitluck S."/>
            <person name="Liolios K."/>
            <person name="Mavromatis K."/>
            <person name="Pagani I."/>
            <person name="Ivanova N."/>
            <person name="Mikhailova N."/>
            <person name="Pati A."/>
            <person name="Chen A."/>
            <person name="Palaniappan K."/>
            <person name="Rohde M."/>
            <person name="Tindall B.J."/>
            <person name="Detter J.C."/>
            <person name="Goker M."/>
            <person name="Woyke T."/>
            <person name="Bristow J."/>
            <person name="Eisen J.A."/>
            <person name="Markowitz V."/>
            <person name="Hugenholtz P."/>
            <person name="Klenk H.P."/>
            <person name="Kyrpides N.C."/>
        </authorList>
    </citation>
    <scope>NUCLEOTIDE SEQUENCE</scope>
    <source>
        <strain evidence="7">DSM 17368 / JCM 12287 / NRRL B-23963</strain>
    </source>
</reference>
<dbReference type="PANTHER" id="PTHR43498">
    <property type="entry name" value="FERREDOXIN:COB-COM HETERODISULFIDE REDUCTASE SUBUNIT A"/>
    <property type="match status" value="1"/>
</dbReference>
<name>G8R7D7_OWEHD</name>
<keyword evidence="4" id="KW-0408">Iron</keyword>
<keyword evidence="1" id="KW-0004">4Fe-4S</keyword>
<dbReference type="OrthoDB" id="9780658at2"/>
<dbReference type="RefSeq" id="WP_014200609.1">
    <property type="nucleotide sequence ID" value="NC_016599.1"/>
</dbReference>
<dbReference type="InterPro" id="IPR039650">
    <property type="entry name" value="HdrA-like"/>
</dbReference>
<keyword evidence="7" id="KW-1185">Reference proteome</keyword>
<evidence type="ECO:0000313" key="6">
    <source>
        <dbReference type="EMBL" id="AEV31248.1"/>
    </source>
</evidence>
<dbReference type="PANTHER" id="PTHR43498:SF1">
    <property type="entry name" value="COB--COM HETERODISULFIDE REDUCTASE IRON-SULFUR SUBUNIT A"/>
    <property type="match status" value="1"/>
</dbReference>
<keyword evidence="2" id="KW-0479">Metal-binding</keyword>
<dbReference type="eggNOG" id="COG0644">
    <property type="taxonomic scope" value="Bacteria"/>
</dbReference>
<evidence type="ECO:0000256" key="3">
    <source>
        <dbReference type="ARBA" id="ARBA00023002"/>
    </source>
</evidence>
<evidence type="ECO:0000256" key="5">
    <source>
        <dbReference type="ARBA" id="ARBA00023014"/>
    </source>
</evidence>
<dbReference type="Proteomes" id="UP000005631">
    <property type="component" value="Chromosome"/>
</dbReference>
<protein>
    <submittedName>
        <fullName evidence="6">FAD binding protein</fullName>
    </submittedName>
</protein>